<dbReference type="GO" id="GO:0016746">
    <property type="term" value="F:acyltransferase activity"/>
    <property type="evidence" value="ECO:0007669"/>
    <property type="project" value="UniProtKB-KW"/>
</dbReference>
<evidence type="ECO:0000259" key="1">
    <source>
        <dbReference type="PROSITE" id="PS51186"/>
    </source>
</evidence>
<reference evidence="3" key="1">
    <citation type="journal article" date="2019" name="Int. J. Syst. Evol. Microbiol.">
        <title>The Global Catalogue of Microorganisms (GCM) 10K type strain sequencing project: providing services to taxonomists for standard genome sequencing and annotation.</title>
        <authorList>
            <consortium name="The Broad Institute Genomics Platform"/>
            <consortium name="The Broad Institute Genome Sequencing Center for Infectious Disease"/>
            <person name="Wu L."/>
            <person name="Ma J."/>
        </authorList>
    </citation>
    <scope>NUCLEOTIDE SEQUENCE [LARGE SCALE GENOMIC DNA]</scope>
    <source>
        <strain evidence="3">CCM 7756</strain>
    </source>
</reference>
<dbReference type="Gene3D" id="3.40.630.30">
    <property type="match status" value="1"/>
</dbReference>
<organism evidence="2 3">
    <name type="scientific">Salinicoccus sesuvii</name>
    <dbReference type="NCBI Taxonomy" id="868281"/>
    <lineage>
        <taxon>Bacteria</taxon>
        <taxon>Bacillati</taxon>
        <taxon>Bacillota</taxon>
        <taxon>Bacilli</taxon>
        <taxon>Bacillales</taxon>
        <taxon>Staphylococcaceae</taxon>
        <taxon>Salinicoccus</taxon>
    </lineage>
</organism>
<evidence type="ECO:0000313" key="2">
    <source>
        <dbReference type="EMBL" id="MFC3387912.1"/>
    </source>
</evidence>
<dbReference type="EC" id="2.3.-.-" evidence="2"/>
<dbReference type="InterPro" id="IPR016181">
    <property type="entry name" value="Acyl_CoA_acyltransferase"/>
</dbReference>
<dbReference type="RefSeq" id="WP_380652571.1">
    <property type="nucleotide sequence ID" value="NZ_JBHRVQ010000001.1"/>
</dbReference>
<keyword evidence="2" id="KW-0012">Acyltransferase</keyword>
<gene>
    <name evidence="2" type="ORF">ACFOEO_04770</name>
</gene>
<sequence length="179" mass="20108">MMREKNGGLIINIRVLDTDDAKQYLLLRLEGLKTDPSAFGSTYAREIELSLTDFEQRIEASDTQFTVGGFDGAELVCTAAFIRSQGVKSKHKGSLVAMYCKSEYRGTGIAKEVVLHLIDQVRGLDGVENINLSVVTENIRALAFYESFGFEIYGTEPKAMFDGERYYDEHLMSLNLKDR</sequence>
<protein>
    <submittedName>
        <fullName evidence="2">GNAT family N-acetyltransferase</fullName>
        <ecNumber evidence="2">2.3.-.-</ecNumber>
    </submittedName>
</protein>
<name>A0ABV7N449_9STAP</name>
<proteinExistence type="predicted"/>
<dbReference type="PROSITE" id="PS51186">
    <property type="entry name" value="GNAT"/>
    <property type="match status" value="1"/>
</dbReference>
<accession>A0ABV7N449</accession>
<evidence type="ECO:0000313" key="3">
    <source>
        <dbReference type="Proteomes" id="UP001595637"/>
    </source>
</evidence>
<dbReference type="EMBL" id="JBHRVQ010000001">
    <property type="protein sequence ID" value="MFC3387912.1"/>
    <property type="molecule type" value="Genomic_DNA"/>
</dbReference>
<dbReference type="Proteomes" id="UP001595637">
    <property type="component" value="Unassembled WGS sequence"/>
</dbReference>
<feature type="domain" description="N-acetyltransferase" evidence="1">
    <location>
        <begin position="11"/>
        <end position="173"/>
    </location>
</feature>
<keyword evidence="3" id="KW-1185">Reference proteome</keyword>
<comment type="caution">
    <text evidence="2">The sequence shown here is derived from an EMBL/GenBank/DDBJ whole genome shotgun (WGS) entry which is preliminary data.</text>
</comment>
<dbReference type="Pfam" id="PF13420">
    <property type="entry name" value="Acetyltransf_4"/>
    <property type="match status" value="1"/>
</dbReference>
<dbReference type="InterPro" id="IPR000182">
    <property type="entry name" value="GNAT_dom"/>
</dbReference>
<keyword evidence="2" id="KW-0808">Transferase</keyword>
<dbReference type="SUPFAM" id="SSF55729">
    <property type="entry name" value="Acyl-CoA N-acyltransferases (Nat)"/>
    <property type="match status" value="1"/>
</dbReference>